<evidence type="ECO:0000313" key="1">
    <source>
        <dbReference type="EMBL" id="KAH8007353.1"/>
    </source>
</evidence>
<name>A0ACB8FPE6_9SAUR</name>
<proteinExistence type="predicted"/>
<keyword evidence="2" id="KW-1185">Reference proteome</keyword>
<sequence>MILLCWPFTPQAGTVPRPLFSDEGDSQVDEAMMLGEELSHPTQSSVCHPVLPNHSPPGVPGAGPPIQPNTQESLQLRAEVRQRRARRVGLLVDIGQKLLEHCECEEELRIQEEQASQEARVALLEELRIQKQQIADGVKAAASAITMVAELIARRVTSQQSHPQVAAAIGTCSSNLPQGQDTPAPREQPQPKKRARKEKHIFDL</sequence>
<comment type="caution">
    <text evidence="1">The sequence shown here is derived from an EMBL/GenBank/DDBJ whole genome shotgun (WGS) entry which is preliminary data.</text>
</comment>
<reference evidence="1" key="1">
    <citation type="submission" date="2021-08" db="EMBL/GenBank/DDBJ databases">
        <title>The first chromosome-level gecko genome reveals the dynamic sex chromosomes of Neotropical dwarf geckos (Sphaerodactylidae: Sphaerodactylus).</title>
        <authorList>
            <person name="Pinto B.J."/>
            <person name="Keating S.E."/>
            <person name="Gamble T."/>
        </authorList>
    </citation>
    <scope>NUCLEOTIDE SEQUENCE</scope>
    <source>
        <strain evidence="1">TG3544</strain>
    </source>
</reference>
<protein>
    <submittedName>
        <fullName evidence="1">Uncharacterized protein</fullName>
    </submittedName>
</protein>
<gene>
    <name evidence="1" type="ORF">K3G42_020738</name>
</gene>
<evidence type="ECO:0000313" key="2">
    <source>
        <dbReference type="Proteomes" id="UP000827872"/>
    </source>
</evidence>
<accession>A0ACB8FPE6</accession>
<organism evidence="1 2">
    <name type="scientific">Sphaerodactylus townsendi</name>
    <dbReference type="NCBI Taxonomy" id="933632"/>
    <lineage>
        <taxon>Eukaryota</taxon>
        <taxon>Metazoa</taxon>
        <taxon>Chordata</taxon>
        <taxon>Craniata</taxon>
        <taxon>Vertebrata</taxon>
        <taxon>Euteleostomi</taxon>
        <taxon>Lepidosauria</taxon>
        <taxon>Squamata</taxon>
        <taxon>Bifurcata</taxon>
        <taxon>Gekkota</taxon>
        <taxon>Sphaerodactylidae</taxon>
        <taxon>Sphaerodactylus</taxon>
    </lineage>
</organism>
<dbReference type="Proteomes" id="UP000827872">
    <property type="component" value="Linkage Group LG06"/>
</dbReference>
<dbReference type="EMBL" id="CM037619">
    <property type="protein sequence ID" value="KAH8007353.1"/>
    <property type="molecule type" value="Genomic_DNA"/>
</dbReference>